<evidence type="ECO:0000256" key="1">
    <source>
        <dbReference type="SAM" id="MobiDB-lite"/>
    </source>
</evidence>
<reference evidence="2 3" key="1">
    <citation type="journal article" date="2019" name="Int. J. Syst. Evol. Microbiol.">
        <title>The Global Catalogue of Microorganisms (GCM) 10K type strain sequencing project: providing services to taxonomists for standard genome sequencing and annotation.</title>
        <authorList>
            <consortium name="The Broad Institute Genomics Platform"/>
            <consortium name="The Broad Institute Genome Sequencing Center for Infectious Disease"/>
            <person name="Wu L."/>
            <person name="Ma J."/>
        </authorList>
    </citation>
    <scope>NUCLEOTIDE SEQUENCE [LARGE SCALE GENOMIC DNA]</scope>
    <source>
        <strain evidence="2 3">JCM 6924</strain>
    </source>
</reference>
<keyword evidence="3" id="KW-1185">Reference proteome</keyword>
<sequence>MPRAGGKGTGQPKTLTKRTRLQHIGPAALSGPPAAPGSQAAWTPATGPTAQRGGNWPPPEARHSLRAQHSPLLPGWVGRGAAPAAACHAAGAPGVRCAPALAARPLRALRAPRVLRGPRPSCRPRCAAPGTDNAVRCKAHMSAAIYARSVLEKLCPAATRRATALRAAYERHVKAQRNLKAGKGK</sequence>
<protein>
    <submittedName>
        <fullName evidence="2">Uncharacterized protein</fullName>
    </submittedName>
</protein>
<feature type="compositionally biased region" description="Low complexity" evidence="1">
    <location>
        <begin position="25"/>
        <end position="41"/>
    </location>
</feature>
<dbReference type="EMBL" id="BAAATM010000009">
    <property type="protein sequence ID" value="GAA2531787.1"/>
    <property type="molecule type" value="Genomic_DNA"/>
</dbReference>
<accession>A0ABN3NR15</accession>
<evidence type="ECO:0000313" key="3">
    <source>
        <dbReference type="Proteomes" id="UP001501095"/>
    </source>
</evidence>
<dbReference type="Proteomes" id="UP001501095">
    <property type="component" value="Unassembled WGS sequence"/>
</dbReference>
<proteinExistence type="predicted"/>
<name>A0ABN3NR15_9ACTN</name>
<organism evidence="2 3">
    <name type="scientific">Streptomyces levis</name>
    <dbReference type="NCBI Taxonomy" id="285566"/>
    <lineage>
        <taxon>Bacteria</taxon>
        <taxon>Bacillati</taxon>
        <taxon>Actinomycetota</taxon>
        <taxon>Actinomycetes</taxon>
        <taxon>Kitasatosporales</taxon>
        <taxon>Streptomycetaceae</taxon>
        <taxon>Streptomyces</taxon>
    </lineage>
</organism>
<evidence type="ECO:0000313" key="2">
    <source>
        <dbReference type="EMBL" id="GAA2531787.1"/>
    </source>
</evidence>
<gene>
    <name evidence="2" type="ORF">GCM10010423_29140</name>
</gene>
<comment type="caution">
    <text evidence="2">The sequence shown here is derived from an EMBL/GenBank/DDBJ whole genome shotgun (WGS) entry which is preliminary data.</text>
</comment>
<feature type="region of interest" description="Disordered" evidence="1">
    <location>
        <begin position="1"/>
        <end position="63"/>
    </location>
</feature>